<dbReference type="InterPro" id="IPR011330">
    <property type="entry name" value="Glyco_hydro/deAcase_b/a-brl"/>
</dbReference>
<dbReference type="PROSITE" id="PS51677">
    <property type="entry name" value="NODB"/>
    <property type="match status" value="1"/>
</dbReference>
<dbReference type="InterPro" id="IPR051398">
    <property type="entry name" value="Polysacch_Deacetylase"/>
</dbReference>
<dbReference type="Proteomes" id="UP000061603">
    <property type="component" value="Chromosome"/>
</dbReference>
<evidence type="ECO:0000256" key="1">
    <source>
        <dbReference type="ARBA" id="ARBA00004613"/>
    </source>
</evidence>
<evidence type="ECO:0000259" key="3">
    <source>
        <dbReference type="PROSITE" id="PS51677"/>
    </source>
</evidence>
<dbReference type="InterPro" id="IPR002509">
    <property type="entry name" value="NODB_dom"/>
</dbReference>
<dbReference type="Gene3D" id="3.20.20.370">
    <property type="entry name" value="Glycoside hydrolase/deacetylase"/>
    <property type="match status" value="1"/>
</dbReference>
<dbReference type="STRING" id="1565605.PG1C_11090"/>
<dbReference type="EMBL" id="CP010554">
    <property type="protein sequence ID" value="AJP48825.1"/>
    <property type="molecule type" value="Genomic_DNA"/>
</dbReference>
<dbReference type="HOGENOM" id="CLU_030024_1_1_4"/>
<dbReference type="GO" id="GO:0005576">
    <property type="term" value="C:extracellular region"/>
    <property type="evidence" value="ECO:0007669"/>
    <property type="project" value="UniProtKB-SubCell"/>
</dbReference>
<reference evidence="4 5" key="1">
    <citation type="journal article" date="2015" name="Genome Announc.">
        <title>Complete Genome Sequence of a Novel Bacterium within the Family Rhodocyclaceae That Degrades Polycyclic Aromatic Hydrocarbons.</title>
        <authorList>
            <person name="Singleton D.R."/>
            <person name="Dickey A.N."/>
            <person name="Scholl E.H."/>
            <person name="Wright F.A."/>
            <person name="Aitken M.D."/>
        </authorList>
    </citation>
    <scope>NUCLEOTIDE SEQUENCE [LARGE SCALE GENOMIC DNA]</scope>
    <source>
        <strain evidence="5">PG1-Ca6</strain>
    </source>
</reference>
<dbReference type="GO" id="GO:0005975">
    <property type="term" value="P:carbohydrate metabolic process"/>
    <property type="evidence" value="ECO:0007669"/>
    <property type="project" value="InterPro"/>
</dbReference>
<dbReference type="RefSeq" id="WP_202634867.1">
    <property type="nucleotide sequence ID" value="NZ_CP010554.1"/>
</dbReference>
<dbReference type="GO" id="GO:0016810">
    <property type="term" value="F:hydrolase activity, acting on carbon-nitrogen (but not peptide) bonds"/>
    <property type="evidence" value="ECO:0007669"/>
    <property type="project" value="InterPro"/>
</dbReference>
<keyword evidence="2" id="KW-0732">Signal</keyword>
<feature type="domain" description="NodB homology" evidence="3">
    <location>
        <begin position="72"/>
        <end position="320"/>
    </location>
</feature>
<dbReference type="PANTHER" id="PTHR34216">
    <property type="match status" value="1"/>
</dbReference>
<keyword evidence="5" id="KW-1185">Reference proteome</keyword>
<gene>
    <name evidence="4" type="ORF">PG1C_11090</name>
</gene>
<dbReference type="CDD" id="cd10918">
    <property type="entry name" value="CE4_NodB_like_5s_6s"/>
    <property type="match status" value="1"/>
</dbReference>
<comment type="subcellular location">
    <subcellularLocation>
        <location evidence="1">Secreted</location>
    </subcellularLocation>
</comment>
<evidence type="ECO:0000313" key="5">
    <source>
        <dbReference type="Proteomes" id="UP000061603"/>
    </source>
</evidence>
<name>A0A0C5JA50_9PROT</name>
<evidence type="ECO:0000256" key="2">
    <source>
        <dbReference type="ARBA" id="ARBA00022729"/>
    </source>
</evidence>
<dbReference type="Pfam" id="PF01522">
    <property type="entry name" value="Polysacc_deac_1"/>
    <property type="match status" value="2"/>
</dbReference>
<protein>
    <recommendedName>
        <fullName evidence="3">NodB homology domain-containing protein</fullName>
    </recommendedName>
</protein>
<dbReference type="PATRIC" id="fig|1565605.3.peg.2356"/>
<sequence length="320" mass="35984">MNLMRDVLQVVARGKLSVFLFHKVPPCADPLLVGDLGEAQFSRLLDFIKETFCVLPLGDAVQHLHANTLPPLSAALTFDDGYPEWRHGAARVLEEKSLPATFFITTGQFFGRPMWNERLAYIVRVCTEPVLDTKAIRLPPLSMQTSKDKANALHALEFHFKYLPPIIRDEFLEQLETQVGVSSSDVPAMSVDDLVAISNRGFEIGAHTLEHPILGLCDVDRAREEIGQTREILEGLINKPVTSFAYPNGRPGVDFSPQHIQMVKQAGYRYAVTTQWGVADSKTSSYQIPRFTPWGPSRPKMALQLIRNFYSRPEHLRDMA</sequence>
<dbReference type="AlphaFoldDB" id="A0A0C5JA50"/>
<dbReference type="KEGG" id="rbu:PG1C_11090"/>
<accession>A0A0C5JA50</accession>
<dbReference type="PANTHER" id="PTHR34216:SF3">
    <property type="entry name" value="POLY-BETA-1,6-N-ACETYL-D-GLUCOSAMINE N-DEACETYLASE"/>
    <property type="match status" value="1"/>
</dbReference>
<organism evidence="4 5">
    <name type="scientific">Rugosibacter aromaticivorans</name>
    <dbReference type="NCBI Taxonomy" id="1565605"/>
    <lineage>
        <taxon>Bacteria</taxon>
        <taxon>Pseudomonadati</taxon>
        <taxon>Pseudomonadota</taxon>
        <taxon>Betaproteobacteria</taxon>
        <taxon>Nitrosomonadales</taxon>
        <taxon>Sterolibacteriaceae</taxon>
        <taxon>Rugosibacter</taxon>
    </lineage>
</organism>
<evidence type="ECO:0000313" key="4">
    <source>
        <dbReference type="EMBL" id="AJP48825.1"/>
    </source>
</evidence>
<proteinExistence type="predicted"/>
<dbReference type="SUPFAM" id="SSF88713">
    <property type="entry name" value="Glycoside hydrolase/deacetylase"/>
    <property type="match status" value="1"/>
</dbReference>